<reference evidence="1 2" key="1">
    <citation type="journal article" date="2015" name="Genome Biol. Evol.">
        <title>Phylogenomic analyses indicate that early fungi evolved digesting cell walls of algal ancestors of land plants.</title>
        <authorList>
            <person name="Chang Y."/>
            <person name="Wang S."/>
            <person name="Sekimoto S."/>
            <person name="Aerts A.L."/>
            <person name="Choi C."/>
            <person name="Clum A."/>
            <person name="LaButti K.M."/>
            <person name="Lindquist E.A."/>
            <person name="Yee Ngan C."/>
            <person name="Ohm R.A."/>
            <person name="Salamov A.A."/>
            <person name="Grigoriev I.V."/>
            <person name="Spatafora J.W."/>
            <person name="Berbee M.L."/>
        </authorList>
    </citation>
    <scope>NUCLEOTIDE SEQUENCE [LARGE SCALE GENOMIC DNA]</scope>
    <source>
        <strain evidence="1 2">JEL478</strain>
    </source>
</reference>
<proteinExistence type="predicted"/>
<protein>
    <submittedName>
        <fullName evidence="1">Uncharacterized protein</fullName>
    </submittedName>
</protein>
<dbReference type="EMBL" id="KQ965735">
    <property type="protein sequence ID" value="KXS20356.1"/>
    <property type="molecule type" value="Genomic_DNA"/>
</dbReference>
<name>A0A139AUD7_GONPJ</name>
<sequence>MGVVGLAQQIGIDVTAPNIFFSATPFGTGNDLSQVMGWGRTVPGADVAGQRLEKLNALVLERLEGWVARFDLWDVRFDVYEGGYIQKPKKYERGLKSDSPEDRTPHHHIAMGNYFTIGLQGNVGSYFERQS</sequence>
<accession>A0A139AUD7</accession>
<dbReference type="InterPro" id="IPR016064">
    <property type="entry name" value="NAD/diacylglycerol_kinase_sf"/>
</dbReference>
<dbReference type="OrthoDB" id="242257at2759"/>
<gene>
    <name evidence="1" type="ORF">M427DRAFT_28099</name>
</gene>
<evidence type="ECO:0000313" key="2">
    <source>
        <dbReference type="Proteomes" id="UP000070544"/>
    </source>
</evidence>
<dbReference type="Proteomes" id="UP000070544">
    <property type="component" value="Unassembled WGS sequence"/>
</dbReference>
<dbReference type="AlphaFoldDB" id="A0A139AUD7"/>
<keyword evidence="2" id="KW-1185">Reference proteome</keyword>
<organism evidence="1 2">
    <name type="scientific">Gonapodya prolifera (strain JEL478)</name>
    <name type="common">Monoblepharis prolifera</name>
    <dbReference type="NCBI Taxonomy" id="1344416"/>
    <lineage>
        <taxon>Eukaryota</taxon>
        <taxon>Fungi</taxon>
        <taxon>Fungi incertae sedis</taxon>
        <taxon>Chytridiomycota</taxon>
        <taxon>Chytridiomycota incertae sedis</taxon>
        <taxon>Monoblepharidomycetes</taxon>
        <taxon>Monoblepharidales</taxon>
        <taxon>Gonapodyaceae</taxon>
        <taxon>Gonapodya</taxon>
    </lineage>
</organism>
<dbReference type="SUPFAM" id="SSF111331">
    <property type="entry name" value="NAD kinase/diacylglycerol kinase-like"/>
    <property type="match status" value="1"/>
</dbReference>
<evidence type="ECO:0000313" key="1">
    <source>
        <dbReference type="EMBL" id="KXS20356.1"/>
    </source>
</evidence>